<dbReference type="Gene3D" id="3.40.50.300">
    <property type="entry name" value="P-loop containing nucleotide triphosphate hydrolases"/>
    <property type="match status" value="1"/>
</dbReference>
<dbReference type="Proteomes" id="UP000267096">
    <property type="component" value="Unassembled WGS sequence"/>
</dbReference>
<dbReference type="GO" id="GO:0005524">
    <property type="term" value="F:ATP binding"/>
    <property type="evidence" value="ECO:0007669"/>
    <property type="project" value="UniProtKB-KW"/>
</dbReference>
<dbReference type="PROSITE" id="PS00211">
    <property type="entry name" value="ABC_TRANSPORTER_1"/>
    <property type="match status" value="1"/>
</dbReference>
<protein>
    <submittedName>
        <fullName evidence="8">ABC transporter domain-containing protein</fullName>
    </submittedName>
</protein>
<dbReference type="PANTHER" id="PTHR24223:SF456">
    <property type="entry name" value="MULTIDRUG RESISTANCE-ASSOCIATED PROTEIN LETHAL(2)03659"/>
    <property type="match status" value="1"/>
</dbReference>
<evidence type="ECO:0000256" key="2">
    <source>
        <dbReference type="ARBA" id="ARBA00009726"/>
    </source>
</evidence>
<dbReference type="InterPro" id="IPR027417">
    <property type="entry name" value="P-loop_NTPase"/>
</dbReference>
<dbReference type="EMBL" id="UYRR01023545">
    <property type="protein sequence ID" value="VDK32731.1"/>
    <property type="molecule type" value="Genomic_DNA"/>
</dbReference>
<organism evidence="8">
    <name type="scientific">Anisakis simplex</name>
    <name type="common">Herring worm</name>
    <dbReference type="NCBI Taxonomy" id="6269"/>
    <lineage>
        <taxon>Eukaryota</taxon>
        <taxon>Metazoa</taxon>
        <taxon>Ecdysozoa</taxon>
        <taxon>Nematoda</taxon>
        <taxon>Chromadorea</taxon>
        <taxon>Rhabditida</taxon>
        <taxon>Spirurina</taxon>
        <taxon>Ascaridomorpha</taxon>
        <taxon>Ascaridoidea</taxon>
        <taxon>Anisakidae</taxon>
        <taxon>Anisakis</taxon>
        <taxon>Anisakis simplex complex</taxon>
    </lineage>
</organism>
<evidence type="ECO:0000256" key="4">
    <source>
        <dbReference type="ARBA" id="ARBA00022840"/>
    </source>
</evidence>
<dbReference type="GO" id="GO:0042626">
    <property type="term" value="F:ATPase-coupled transmembrane transporter activity"/>
    <property type="evidence" value="ECO:0007669"/>
    <property type="project" value="TreeGrafter"/>
</dbReference>
<evidence type="ECO:0000313" key="8">
    <source>
        <dbReference type="WBParaSite" id="ASIM_0000880601-mRNA-1"/>
    </source>
</evidence>
<comment type="similarity">
    <text evidence="2">Belongs to the ABC transporter superfamily. ABCC family. Conjugate transporter (TC 3.A.1.208) subfamily.</text>
</comment>
<dbReference type="SUPFAM" id="SSF52540">
    <property type="entry name" value="P-loop containing nucleoside triphosphate hydrolases"/>
    <property type="match status" value="1"/>
</dbReference>
<evidence type="ECO:0000313" key="6">
    <source>
        <dbReference type="EMBL" id="VDK32731.1"/>
    </source>
</evidence>
<proteinExistence type="inferred from homology"/>
<name>A0A0M3JMC1_ANISI</name>
<evidence type="ECO:0000313" key="7">
    <source>
        <dbReference type="Proteomes" id="UP000267096"/>
    </source>
</evidence>
<dbReference type="AlphaFoldDB" id="A0A0M3JMC1"/>
<evidence type="ECO:0000256" key="1">
    <source>
        <dbReference type="ARBA" id="ARBA00004141"/>
    </source>
</evidence>
<dbReference type="InterPro" id="IPR050173">
    <property type="entry name" value="ABC_transporter_C-like"/>
</dbReference>
<feature type="domain" description="ABC transporter" evidence="5">
    <location>
        <begin position="49"/>
        <end position="177"/>
    </location>
</feature>
<dbReference type="Pfam" id="PF00005">
    <property type="entry name" value="ABC_tran"/>
    <property type="match status" value="1"/>
</dbReference>
<gene>
    <name evidence="6" type="ORF">ASIM_LOCUS8552</name>
</gene>
<dbReference type="InterPro" id="IPR003439">
    <property type="entry name" value="ABC_transporter-like_ATP-bd"/>
</dbReference>
<dbReference type="WBParaSite" id="ASIM_0000880601-mRNA-1">
    <property type="protein sequence ID" value="ASIM_0000880601-mRNA-1"/>
    <property type="gene ID" value="ASIM_0000880601"/>
</dbReference>
<reference evidence="8" key="1">
    <citation type="submission" date="2017-02" db="UniProtKB">
        <authorList>
            <consortium name="WormBaseParasite"/>
        </authorList>
    </citation>
    <scope>IDENTIFICATION</scope>
</reference>
<dbReference type="InterPro" id="IPR017871">
    <property type="entry name" value="ABC_transporter-like_CS"/>
</dbReference>
<dbReference type="GO" id="GO:0016020">
    <property type="term" value="C:membrane"/>
    <property type="evidence" value="ECO:0007669"/>
    <property type="project" value="UniProtKB-SubCell"/>
</dbReference>
<sequence length="177" mass="19336">MEKIPLNGIEDDTIKTETSGEIKVELDNFSAVWERAEADDSKEQTLAIKNVSLSAKPGQLVAIVGPVGSGKSSLVSSILHETEQVGGTIKVMGRIAYVSQDAWIFNGTIRENILFGKVYEEAKYNDVIRMCALDKDLKQFSNLDETLVGDRGHSLSGGQKVRIGLARAIYSDADIYL</sequence>
<keyword evidence="4" id="KW-0067">ATP-binding</keyword>
<reference evidence="6 7" key="2">
    <citation type="submission" date="2018-11" db="EMBL/GenBank/DDBJ databases">
        <authorList>
            <consortium name="Pathogen Informatics"/>
        </authorList>
    </citation>
    <scope>NUCLEOTIDE SEQUENCE [LARGE SCALE GENOMIC DNA]</scope>
</reference>
<dbReference type="PANTHER" id="PTHR24223">
    <property type="entry name" value="ATP-BINDING CASSETTE SUB-FAMILY C"/>
    <property type="match status" value="1"/>
</dbReference>
<dbReference type="OrthoDB" id="6500128at2759"/>
<keyword evidence="3" id="KW-0547">Nucleotide-binding</keyword>
<keyword evidence="7" id="KW-1185">Reference proteome</keyword>
<evidence type="ECO:0000259" key="5">
    <source>
        <dbReference type="Pfam" id="PF00005"/>
    </source>
</evidence>
<dbReference type="GO" id="GO:0016887">
    <property type="term" value="F:ATP hydrolysis activity"/>
    <property type="evidence" value="ECO:0007669"/>
    <property type="project" value="InterPro"/>
</dbReference>
<accession>A0A0M3JMC1</accession>
<comment type="subcellular location">
    <subcellularLocation>
        <location evidence="1">Membrane</location>
        <topology evidence="1">Multi-pass membrane protein</topology>
    </subcellularLocation>
</comment>
<evidence type="ECO:0000256" key="3">
    <source>
        <dbReference type="ARBA" id="ARBA00022741"/>
    </source>
</evidence>